<dbReference type="GO" id="GO:0016740">
    <property type="term" value="F:transferase activity"/>
    <property type="evidence" value="ECO:0007669"/>
    <property type="project" value="UniProtKB-KW"/>
</dbReference>
<keyword evidence="2" id="KW-1185">Reference proteome</keyword>
<keyword evidence="1" id="KW-0808">Transferase</keyword>
<dbReference type="RefSeq" id="WP_175593605.1">
    <property type="nucleotide sequence ID" value="NZ_JABWGN010000014.1"/>
</dbReference>
<protein>
    <submittedName>
        <fullName evidence="1">TIGR04282 family arsenosugar biosynthesis glycosyltransferase</fullName>
    </submittedName>
</protein>
<dbReference type="Proteomes" id="UP000586042">
    <property type="component" value="Unassembled WGS sequence"/>
</dbReference>
<gene>
    <name evidence="1" type="ORF">HTZ77_32755</name>
</gene>
<dbReference type="Gene3D" id="3.90.550.10">
    <property type="entry name" value="Spore Coat Polysaccharide Biosynthesis Protein SpsA, Chain A"/>
    <property type="match status" value="1"/>
</dbReference>
<dbReference type="PANTHER" id="PTHR36529">
    <property type="entry name" value="SLL1095 PROTEIN"/>
    <property type="match status" value="1"/>
</dbReference>
<reference evidence="1 2" key="1">
    <citation type="submission" date="2020-06" db="EMBL/GenBank/DDBJ databases">
        <title>Nonomuraea sp. SMC257, a novel actinomycete isolated from soil.</title>
        <authorList>
            <person name="Chanama M."/>
        </authorList>
    </citation>
    <scope>NUCLEOTIDE SEQUENCE [LARGE SCALE GENOMIC DNA]</scope>
    <source>
        <strain evidence="1 2">SMC257</strain>
    </source>
</reference>
<evidence type="ECO:0000313" key="1">
    <source>
        <dbReference type="EMBL" id="NUW36149.1"/>
    </source>
</evidence>
<dbReference type="PANTHER" id="PTHR36529:SF1">
    <property type="entry name" value="GLYCOSYLTRANSFERASE"/>
    <property type="match status" value="1"/>
</dbReference>
<proteinExistence type="predicted"/>
<dbReference type="AlphaFoldDB" id="A0A7Y6IDA0"/>
<comment type="caution">
    <text evidence="1">The sequence shown here is derived from an EMBL/GenBank/DDBJ whole genome shotgun (WGS) entry which is preliminary data.</text>
</comment>
<dbReference type="NCBIfam" id="TIGR04282">
    <property type="entry name" value="glyco_like_cofC"/>
    <property type="match status" value="1"/>
</dbReference>
<dbReference type="SUPFAM" id="SSF53448">
    <property type="entry name" value="Nucleotide-diphospho-sugar transferases"/>
    <property type="match status" value="1"/>
</dbReference>
<dbReference type="EMBL" id="JABWGN010000014">
    <property type="protein sequence ID" value="NUW36149.1"/>
    <property type="molecule type" value="Genomic_DNA"/>
</dbReference>
<organism evidence="1 2">
    <name type="scientific">Nonomuraea montanisoli</name>
    <dbReference type="NCBI Taxonomy" id="2741721"/>
    <lineage>
        <taxon>Bacteria</taxon>
        <taxon>Bacillati</taxon>
        <taxon>Actinomycetota</taxon>
        <taxon>Actinomycetes</taxon>
        <taxon>Streptosporangiales</taxon>
        <taxon>Streptosporangiaceae</taxon>
        <taxon>Nonomuraea</taxon>
    </lineage>
</organism>
<sequence>MSPDCSAQILIIAKEPVAGRVKTRLTPPFSPRQAAALAEAALRDSLRAVSATPATQRLLALDGLPGGWLPAGFTVIPQRGTSLDERLAAAFSDAHRLRPDPVVLIGMDTPQVTPALLGEAADALARHDAVYGPAADGGFWLLGLRRPDPALVLGVPMSHPETGKLQLDRLDRAGLAVHLLPELTDVDTAADAATVAAHAPDTHFAAALRELDR</sequence>
<accession>A0A7Y6IDA0</accession>
<evidence type="ECO:0000313" key="2">
    <source>
        <dbReference type="Proteomes" id="UP000586042"/>
    </source>
</evidence>
<dbReference type="Pfam" id="PF09837">
    <property type="entry name" value="DUF2064"/>
    <property type="match status" value="1"/>
</dbReference>
<dbReference type="InterPro" id="IPR029044">
    <property type="entry name" value="Nucleotide-diphossugar_trans"/>
</dbReference>
<dbReference type="InterPro" id="IPR018641">
    <property type="entry name" value="Trfase_1_rSAM/seldom-assoc"/>
</dbReference>
<name>A0A7Y6IDA0_9ACTN</name>